<reference evidence="2 3" key="1">
    <citation type="submission" date="2017-03" db="EMBL/GenBank/DDBJ databases">
        <title>An alternative strategy for trypanosome survival in the mammalian bloodstream revealed through genome and transcriptome analysis of the ubiquitous bovine parasite Trypanosoma (Megatrypanum) theileri.</title>
        <authorList>
            <person name="Kelly S."/>
            <person name="Ivens A."/>
            <person name="Mott A."/>
            <person name="O'Neill E."/>
            <person name="Emms D."/>
            <person name="Macleod O."/>
            <person name="Voorheis P."/>
            <person name="Matthews J."/>
            <person name="Matthews K."/>
            <person name="Carrington M."/>
        </authorList>
    </citation>
    <scope>NUCLEOTIDE SEQUENCE [LARGE SCALE GENOMIC DNA]</scope>
    <source>
        <strain evidence="2">Edinburgh</strain>
    </source>
</reference>
<organism evidence="2 3">
    <name type="scientific">Trypanosoma theileri</name>
    <dbReference type="NCBI Taxonomy" id="67003"/>
    <lineage>
        <taxon>Eukaryota</taxon>
        <taxon>Discoba</taxon>
        <taxon>Euglenozoa</taxon>
        <taxon>Kinetoplastea</taxon>
        <taxon>Metakinetoplastina</taxon>
        <taxon>Trypanosomatida</taxon>
        <taxon>Trypanosomatidae</taxon>
        <taxon>Trypanosoma</taxon>
    </lineage>
</organism>
<dbReference type="GeneID" id="39988467"/>
<name>A0A1X0NPF6_9TRYP</name>
<feature type="compositionally biased region" description="Basic and acidic residues" evidence="1">
    <location>
        <begin position="40"/>
        <end position="71"/>
    </location>
</feature>
<sequence>MGVVCVTPAKRKAVLPSGGNGLVDNGTKVEPFPPLYHTCVDGKYKQREDEEQEQREKEKKEEADNEKRQSEQKTTGEVGEKSPPPSPLDCKDISSVLFLSYLMNTEVFKNNDVETKRAIKGLGNSTTAVLTSVITEETTGKGNKEKKKKKNNNNNTTTTIYDNRNGVLKKVGEVGTHTKEVNSHGKKVFDVATTTHPLKRDNFFQPSSSITTDDPAMLTHSVDCSDSLFAAGEHTSENELKDTIQQSVLDLVKRNFTKRLPYHLLPYLFRALTLQTVTRMIPGSMITPQIILECHIDIKGERPSTATPIDLDTLRQKIPKILHYRILAFRESQIAKALAAQNNTENPHESSKIKLSIKNEMETREGVNSCKDSFSRRKVVEAMSRSTNSNAILFGAVLPQDVVRTMWMGPHLFLPKATNVIAKSGCSLSSTQNDTCNISSSAVCSRFFTTTESVNAAASYEMMPSLFLKIGHSQRMIMRDRNKPRRLRRHEVRPMFKREFLATLVSGYETLCTYATTMLPEFLVGLKTFPAQPRQAIVSALRATLHRMNDALAREILHHDVITQSNDRPSLRAPPMDVSVVYLREDSLYYTSTPGMMGTLFIFTDNTQRVYAELKDCVDTTGNSPNTLGVSRDILDESVGASSITSSTRCVAVKSRRAYELPETPLGVIDLSKIRGVLSCMASAESSPDKLMPMGYRLVIAQSISQGRSEISDTQTSSTMASPLRCIGNSQPRSREQQQQQQEHKLIEEVLPSPEEIMHADILLPHVMISAVAEFWSAISPAAIWELLRWMLLLDRDAANTTMQSVENNTKDKISGTTTTTTTTATATATRATTMKYLSALRASTSIHPGTKRRLEQFYKKRVSHYVALDTLYTMTPQQVISEAMQKSCESEVPLPVLLEQDAPSAEYLTAGDSLGNAMAIVLATAVREQWPLWVNHSEEEKKLVGSASCAVMVVVIPQAVAATIK</sequence>
<dbReference type="Proteomes" id="UP000192257">
    <property type="component" value="Unassembled WGS sequence"/>
</dbReference>
<evidence type="ECO:0000313" key="2">
    <source>
        <dbReference type="EMBL" id="ORC86020.1"/>
    </source>
</evidence>
<accession>A0A1X0NPF6</accession>
<keyword evidence="3" id="KW-1185">Reference proteome</keyword>
<dbReference type="VEuPathDB" id="TriTrypDB:TM35_000312060"/>
<gene>
    <name evidence="2" type="ORF">TM35_000312060</name>
</gene>
<protein>
    <submittedName>
        <fullName evidence="2">Uncharacterized protein</fullName>
    </submittedName>
</protein>
<dbReference type="OrthoDB" id="273024at2759"/>
<dbReference type="EMBL" id="NBCO01000031">
    <property type="protein sequence ID" value="ORC86020.1"/>
    <property type="molecule type" value="Genomic_DNA"/>
</dbReference>
<dbReference type="RefSeq" id="XP_028880086.1">
    <property type="nucleotide sequence ID" value="XM_029028687.1"/>
</dbReference>
<proteinExistence type="predicted"/>
<feature type="region of interest" description="Disordered" evidence="1">
    <location>
        <begin position="137"/>
        <end position="158"/>
    </location>
</feature>
<feature type="region of interest" description="Disordered" evidence="1">
    <location>
        <begin position="14"/>
        <end position="89"/>
    </location>
</feature>
<evidence type="ECO:0000256" key="1">
    <source>
        <dbReference type="SAM" id="MobiDB-lite"/>
    </source>
</evidence>
<comment type="caution">
    <text evidence="2">The sequence shown here is derived from an EMBL/GenBank/DDBJ whole genome shotgun (WGS) entry which is preliminary data.</text>
</comment>
<dbReference type="AlphaFoldDB" id="A0A1X0NPF6"/>
<evidence type="ECO:0000313" key="3">
    <source>
        <dbReference type="Proteomes" id="UP000192257"/>
    </source>
</evidence>